<gene>
    <name evidence="1" type="ORF">OU798_17255</name>
</gene>
<evidence type="ECO:0000313" key="2">
    <source>
        <dbReference type="Proteomes" id="UP001145087"/>
    </source>
</evidence>
<dbReference type="AlphaFoldDB" id="A0A9X3F7Q5"/>
<organism evidence="1 2">
    <name type="scientific">Draconibacterium aestuarii</name>
    <dbReference type="NCBI Taxonomy" id="2998507"/>
    <lineage>
        <taxon>Bacteria</taxon>
        <taxon>Pseudomonadati</taxon>
        <taxon>Bacteroidota</taxon>
        <taxon>Bacteroidia</taxon>
        <taxon>Marinilabiliales</taxon>
        <taxon>Prolixibacteraceae</taxon>
        <taxon>Draconibacterium</taxon>
    </lineage>
</organism>
<dbReference type="RefSeq" id="WP_343334433.1">
    <property type="nucleotide sequence ID" value="NZ_JAPOHD010000031.1"/>
</dbReference>
<accession>A0A9X3F7Q5</accession>
<name>A0A9X3F7Q5_9BACT</name>
<protein>
    <submittedName>
        <fullName evidence="1">Uncharacterized protein</fullName>
    </submittedName>
</protein>
<dbReference type="Proteomes" id="UP001145087">
    <property type="component" value="Unassembled WGS sequence"/>
</dbReference>
<evidence type="ECO:0000313" key="1">
    <source>
        <dbReference type="EMBL" id="MCY1722104.1"/>
    </source>
</evidence>
<reference evidence="1" key="1">
    <citation type="submission" date="2022-11" db="EMBL/GenBank/DDBJ databases">
        <title>Marilongibacter aestuarii gen. nov., sp. nov., isolated from tidal flat sediment.</title>
        <authorList>
            <person name="Jiayan W."/>
        </authorList>
    </citation>
    <scope>NUCLEOTIDE SEQUENCE</scope>
    <source>
        <strain evidence="1">Z1-6</strain>
    </source>
</reference>
<proteinExistence type="predicted"/>
<dbReference type="EMBL" id="JAPOHD010000031">
    <property type="protein sequence ID" value="MCY1722104.1"/>
    <property type="molecule type" value="Genomic_DNA"/>
</dbReference>
<keyword evidence="2" id="KW-1185">Reference proteome</keyword>
<sequence>MSKQDNTYFEDLVIDGCTCPHEDAFQPQENQLFRIVKKEPATSDCFVSHRKKNPTKTYPDECIARAVSTFDSVEGLLNAFIKTPAGKKKERLIGKVVLQENDGMLKQTFSEGHYSWWRSHSFDISSVTIQKVEA</sequence>
<comment type="caution">
    <text evidence="1">The sequence shown here is derived from an EMBL/GenBank/DDBJ whole genome shotgun (WGS) entry which is preliminary data.</text>
</comment>